<reference evidence="4" key="1">
    <citation type="submission" date="2018-03" db="EMBL/GenBank/DDBJ databases">
        <authorList>
            <person name="Sun L."/>
            <person name="Liu H."/>
            <person name="Chen W."/>
            <person name="Huang K."/>
            <person name="Liu W."/>
            <person name="Gao X."/>
        </authorList>
    </citation>
    <scope>NUCLEOTIDE SEQUENCE [LARGE SCALE GENOMIC DNA]</scope>
    <source>
        <strain evidence="4">SH9</strain>
    </source>
</reference>
<comment type="caution">
    <text evidence="3">The sequence shown here is derived from an EMBL/GenBank/DDBJ whole genome shotgun (WGS) entry which is preliminary data.</text>
</comment>
<dbReference type="OrthoDB" id="8005013at2"/>
<feature type="chain" id="PRO_5015541991" evidence="2">
    <location>
        <begin position="25"/>
        <end position="93"/>
    </location>
</feature>
<feature type="signal peptide" evidence="2">
    <location>
        <begin position="1"/>
        <end position="24"/>
    </location>
</feature>
<proteinExistence type="predicted"/>
<gene>
    <name evidence="3" type="ORF">SLNSH_13330</name>
</gene>
<evidence type="ECO:0000256" key="2">
    <source>
        <dbReference type="SAM" id="SignalP"/>
    </source>
</evidence>
<name>A0A2T1HS63_9HYPH</name>
<accession>A0A2T1HS63</accession>
<keyword evidence="2" id="KW-0732">Signal</keyword>
<evidence type="ECO:0000313" key="3">
    <source>
        <dbReference type="EMBL" id="PSC04477.1"/>
    </source>
</evidence>
<dbReference type="RefSeq" id="WP_106337501.1">
    <property type="nucleotide sequence ID" value="NZ_PVZS01000013.1"/>
</dbReference>
<dbReference type="EMBL" id="PVZS01000013">
    <property type="protein sequence ID" value="PSC04477.1"/>
    <property type="molecule type" value="Genomic_DNA"/>
</dbReference>
<dbReference type="Proteomes" id="UP000239772">
    <property type="component" value="Unassembled WGS sequence"/>
</dbReference>
<sequence>MSTTVKTIAACAALLIGSAGLAAAQTSPGASANAPGQEMQTKGSVKGSPGASGYAPGHEKRTKHSAKSSTGASSFAPGHETGSVKTTTKKTTH</sequence>
<keyword evidence="4" id="KW-1185">Reference proteome</keyword>
<evidence type="ECO:0000313" key="4">
    <source>
        <dbReference type="Proteomes" id="UP000239772"/>
    </source>
</evidence>
<feature type="region of interest" description="Disordered" evidence="1">
    <location>
        <begin position="22"/>
        <end position="93"/>
    </location>
</feature>
<organism evidence="3 4">
    <name type="scientific">Alsobacter soli</name>
    <dbReference type="NCBI Taxonomy" id="2109933"/>
    <lineage>
        <taxon>Bacteria</taxon>
        <taxon>Pseudomonadati</taxon>
        <taxon>Pseudomonadota</taxon>
        <taxon>Alphaproteobacteria</taxon>
        <taxon>Hyphomicrobiales</taxon>
        <taxon>Alsobacteraceae</taxon>
        <taxon>Alsobacter</taxon>
    </lineage>
</organism>
<dbReference type="AlphaFoldDB" id="A0A2T1HS63"/>
<protein>
    <submittedName>
        <fullName evidence="3">Uncharacterized protein</fullName>
    </submittedName>
</protein>
<evidence type="ECO:0000256" key="1">
    <source>
        <dbReference type="SAM" id="MobiDB-lite"/>
    </source>
</evidence>